<dbReference type="GO" id="GO:0006605">
    <property type="term" value="P:protein targeting"/>
    <property type="evidence" value="ECO:0007669"/>
    <property type="project" value="UniProtKB-UniRule"/>
</dbReference>
<keyword evidence="3 9" id="KW-1003">Cell membrane</keyword>
<evidence type="ECO:0000313" key="10">
    <source>
        <dbReference type="EMBL" id="PIW96970.1"/>
    </source>
</evidence>
<organism evidence="10 11">
    <name type="scientific">Candidatus Kaiserbacteria bacterium CG_4_8_14_3_um_filter_38_9</name>
    <dbReference type="NCBI Taxonomy" id="1974599"/>
    <lineage>
        <taxon>Bacteria</taxon>
        <taxon>Candidatus Kaiseribacteriota</taxon>
    </lineage>
</organism>
<protein>
    <recommendedName>
        <fullName evidence="9">Protein translocase subunit SecE</fullName>
    </recommendedName>
</protein>
<keyword evidence="7 9" id="KW-0811">Translocation</keyword>
<name>A0A2M7INU7_9BACT</name>
<evidence type="ECO:0000313" key="11">
    <source>
        <dbReference type="Proteomes" id="UP000230837"/>
    </source>
</evidence>
<keyword evidence="6 9" id="KW-1133">Transmembrane helix</keyword>
<sequence length="62" mass="7301">MKKLNQYFRDTFHELKQVKWPTQNQALVYTLLVIAISLFVGLFVGLFDYIFSSGIDFIVNRL</sequence>
<dbReference type="InterPro" id="IPR001901">
    <property type="entry name" value="Translocase_SecE/Sec61-g"/>
</dbReference>
<comment type="subunit">
    <text evidence="9">Component of the Sec protein translocase complex. Heterotrimer consisting of SecY, SecE and SecG subunits. The heterotrimers can form oligomers, although 1 heterotrimer is thought to be able to translocate proteins. Interacts with the ribosome. Interacts with SecDF, and other proteins may be involved. Interacts with SecA.</text>
</comment>
<keyword evidence="2 9" id="KW-0813">Transport</keyword>
<dbReference type="PANTHER" id="PTHR33910:SF1">
    <property type="entry name" value="PROTEIN TRANSLOCASE SUBUNIT SECE"/>
    <property type="match status" value="1"/>
</dbReference>
<evidence type="ECO:0000256" key="6">
    <source>
        <dbReference type="ARBA" id="ARBA00022989"/>
    </source>
</evidence>
<dbReference type="Gene3D" id="1.20.5.1030">
    <property type="entry name" value="Preprotein translocase secy subunit"/>
    <property type="match status" value="1"/>
</dbReference>
<dbReference type="InterPro" id="IPR005807">
    <property type="entry name" value="SecE_bac"/>
</dbReference>
<dbReference type="GO" id="GO:0008320">
    <property type="term" value="F:protein transmembrane transporter activity"/>
    <property type="evidence" value="ECO:0007669"/>
    <property type="project" value="UniProtKB-UniRule"/>
</dbReference>
<evidence type="ECO:0000256" key="8">
    <source>
        <dbReference type="ARBA" id="ARBA00023136"/>
    </source>
</evidence>
<reference evidence="11" key="1">
    <citation type="submission" date="2017-09" db="EMBL/GenBank/DDBJ databases">
        <title>Depth-based differentiation of microbial function through sediment-hosted aquifers and enrichment of novel symbionts in the deep terrestrial subsurface.</title>
        <authorList>
            <person name="Probst A.J."/>
            <person name="Ladd B."/>
            <person name="Jarett J.K."/>
            <person name="Geller-Mcgrath D.E."/>
            <person name="Sieber C.M.K."/>
            <person name="Emerson J.B."/>
            <person name="Anantharaman K."/>
            <person name="Thomas B.C."/>
            <person name="Malmstrom R."/>
            <person name="Stieglmeier M."/>
            <person name="Klingl A."/>
            <person name="Woyke T."/>
            <person name="Ryan C.M."/>
            <person name="Banfield J.F."/>
        </authorList>
    </citation>
    <scope>NUCLEOTIDE SEQUENCE [LARGE SCALE GENOMIC DNA]</scope>
</reference>
<comment type="function">
    <text evidence="9">Essential subunit of the Sec protein translocation channel SecYEG. Clamps together the 2 halves of SecY. May contact the channel plug during translocation.</text>
</comment>
<evidence type="ECO:0000256" key="3">
    <source>
        <dbReference type="ARBA" id="ARBA00022475"/>
    </source>
</evidence>
<dbReference type="NCBIfam" id="TIGR00964">
    <property type="entry name" value="secE_bact"/>
    <property type="match status" value="1"/>
</dbReference>
<evidence type="ECO:0000256" key="2">
    <source>
        <dbReference type="ARBA" id="ARBA00022448"/>
    </source>
</evidence>
<accession>A0A2M7INU7</accession>
<evidence type="ECO:0000256" key="1">
    <source>
        <dbReference type="ARBA" id="ARBA00004370"/>
    </source>
</evidence>
<evidence type="ECO:0000256" key="9">
    <source>
        <dbReference type="HAMAP-Rule" id="MF_00422"/>
    </source>
</evidence>
<dbReference type="GO" id="GO:0009306">
    <property type="term" value="P:protein secretion"/>
    <property type="evidence" value="ECO:0007669"/>
    <property type="project" value="UniProtKB-UniRule"/>
</dbReference>
<evidence type="ECO:0000256" key="4">
    <source>
        <dbReference type="ARBA" id="ARBA00022692"/>
    </source>
</evidence>
<dbReference type="InterPro" id="IPR038379">
    <property type="entry name" value="SecE_sf"/>
</dbReference>
<dbReference type="Pfam" id="PF00584">
    <property type="entry name" value="SecE"/>
    <property type="match status" value="1"/>
</dbReference>
<comment type="subcellular location">
    <subcellularLocation>
        <location evidence="9">Cell membrane</location>
        <topology evidence="9">Single-pass membrane protein</topology>
    </subcellularLocation>
    <subcellularLocation>
        <location evidence="1">Membrane</location>
    </subcellularLocation>
</comment>
<keyword evidence="4 9" id="KW-0812">Transmembrane</keyword>
<dbReference type="GO" id="GO:0065002">
    <property type="term" value="P:intracellular protein transmembrane transport"/>
    <property type="evidence" value="ECO:0007669"/>
    <property type="project" value="UniProtKB-UniRule"/>
</dbReference>
<dbReference type="Proteomes" id="UP000230837">
    <property type="component" value="Unassembled WGS sequence"/>
</dbReference>
<feature type="transmembrane region" description="Helical" evidence="9">
    <location>
        <begin position="26"/>
        <end position="51"/>
    </location>
</feature>
<dbReference type="PANTHER" id="PTHR33910">
    <property type="entry name" value="PROTEIN TRANSLOCASE SUBUNIT SECE"/>
    <property type="match status" value="1"/>
</dbReference>
<dbReference type="EMBL" id="PFHR01000115">
    <property type="protein sequence ID" value="PIW96970.1"/>
    <property type="molecule type" value="Genomic_DNA"/>
</dbReference>
<comment type="similarity">
    <text evidence="9">Belongs to the SecE/SEC61-gamma family.</text>
</comment>
<dbReference type="AlphaFoldDB" id="A0A2M7INU7"/>
<evidence type="ECO:0000256" key="5">
    <source>
        <dbReference type="ARBA" id="ARBA00022927"/>
    </source>
</evidence>
<keyword evidence="8 9" id="KW-0472">Membrane</keyword>
<evidence type="ECO:0000256" key="7">
    <source>
        <dbReference type="ARBA" id="ARBA00023010"/>
    </source>
</evidence>
<comment type="caution">
    <text evidence="10">The sequence shown here is derived from an EMBL/GenBank/DDBJ whole genome shotgun (WGS) entry which is preliminary data.</text>
</comment>
<gene>
    <name evidence="9 10" type="primary">secE</name>
    <name evidence="10" type="ORF">COZ82_02100</name>
</gene>
<dbReference type="GO" id="GO:0005886">
    <property type="term" value="C:plasma membrane"/>
    <property type="evidence" value="ECO:0007669"/>
    <property type="project" value="UniProtKB-SubCell"/>
</dbReference>
<dbReference type="HAMAP" id="MF_00422">
    <property type="entry name" value="SecE"/>
    <property type="match status" value="1"/>
</dbReference>
<proteinExistence type="inferred from homology"/>
<keyword evidence="5 9" id="KW-0653">Protein transport</keyword>
<dbReference type="GO" id="GO:0043952">
    <property type="term" value="P:protein transport by the Sec complex"/>
    <property type="evidence" value="ECO:0007669"/>
    <property type="project" value="UniProtKB-UniRule"/>
</dbReference>